<dbReference type="GO" id="GO:0030687">
    <property type="term" value="C:preribosome, large subunit precursor"/>
    <property type="evidence" value="ECO:0007669"/>
    <property type="project" value="TreeGrafter"/>
</dbReference>
<dbReference type="Pfam" id="PF04427">
    <property type="entry name" value="Brix"/>
    <property type="match status" value="1"/>
</dbReference>
<dbReference type="Gene3D" id="3.40.50.10480">
    <property type="entry name" value="Probable brix-domain ribosomal biogenesis protein"/>
    <property type="match status" value="1"/>
</dbReference>
<dbReference type="Proteomes" id="UP000283509">
    <property type="component" value="Unassembled WGS sequence"/>
</dbReference>
<dbReference type="PANTHER" id="PTHR22734:SF3">
    <property type="entry name" value="RIBOSOME PRODUCTION FACTOR 1"/>
    <property type="match status" value="1"/>
</dbReference>
<accession>A0A423T8F4</accession>
<dbReference type="GO" id="GO:0042134">
    <property type="term" value="F:rRNA primary transcript binding"/>
    <property type="evidence" value="ECO:0007669"/>
    <property type="project" value="InterPro"/>
</dbReference>
<feature type="domain" description="Brix" evidence="2">
    <location>
        <begin position="137"/>
        <end position="321"/>
    </location>
</feature>
<dbReference type="InterPro" id="IPR007109">
    <property type="entry name" value="Brix"/>
</dbReference>
<dbReference type="EMBL" id="QCYY01002119">
    <property type="protein sequence ID" value="ROT72702.1"/>
    <property type="molecule type" value="Genomic_DNA"/>
</dbReference>
<reference evidence="3 4" key="2">
    <citation type="submission" date="2019-01" db="EMBL/GenBank/DDBJ databases">
        <title>The decoding of complex shrimp genome reveals the adaptation for benthos swimmer, frequently molting mechanism and breeding impact on genome.</title>
        <authorList>
            <person name="Sun Y."/>
            <person name="Gao Y."/>
            <person name="Yu Y."/>
        </authorList>
    </citation>
    <scope>NUCLEOTIDE SEQUENCE [LARGE SCALE GENOMIC DNA]</scope>
    <source>
        <tissue evidence="3">Muscle</tissue>
    </source>
</reference>
<dbReference type="GO" id="GO:0000470">
    <property type="term" value="P:maturation of LSU-rRNA"/>
    <property type="evidence" value="ECO:0007669"/>
    <property type="project" value="TreeGrafter"/>
</dbReference>
<organism evidence="3 4">
    <name type="scientific">Penaeus vannamei</name>
    <name type="common">Whiteleg shrimp</name>
    <name type="synonym">Litopenaeus vannamei</name>
    <dbReference type="NCBI Taxonomy" id="6689"/>
    <lineage>
        <taxon>Eukaryota</taxon>
        <taxon>Metazoa</taxon>
        <taxon>Ecdysozoa</taxon>
        <taxon>Arthropoda</taxon>
        <taxon>Crustacea</taxon>
        <taxon>Multicrustacea</taxon>
        <taxon>Malacostraca</taxon>
        <taxon>Eumalacostraca</taxon>
        <taxon>Eucarida</taxon>
        <taxon>Decapoda</taxon>
        <taxon>Dendrobranchiata</taxon>
        <taxon>Penaeoidea</taxon>
        <taxon>Penaeidae</taxon>
        <taxon>Penaeus</taxon>
    </lineage>
</organism>
<evidence type="ECO:0000313" key="4">
    <source>
        <dbReference type="Proteomes" id="UP000283509"/>
    </source>
</evidence>
<feature type="region of interest" description="Disordered" evidence="1">
    <location>
        <begin position="96"/>
        <end position="117"/>
    </location>
</feature>
<evidence type="ECO:0000256" key="1">
    <source>
        <dbReference type="SAM" id="MobiDB-lite"/>
    </source>
</evidence>
<dbReference type="SUPFAM" id="SSF52954">
    <property type="entry name" value="Class II aaRS ABD-related"/>
    <property type="match status" value="1"/>
</dbReference>
<dbReference type="SMART" id="SM00879">
    <property type="entry name" value="Brix"/>
    <property type="match status" value="1"/>
</dbReference>
<dbReference type="GO" id="GO:0005730">
    <property type="term" value="C:nucleolus"/>
    <property type="evidence" value="ECO:0007669"/>
    <property type="project" value="TreeGrafter"/>
</dbReference>
<dbReference type="OrthoDB" id="264354at2759"/>
<comment type="caution">
    <text evidence="3">The sequence shown here is derived from an EMBL/GenBank/DDBJ whole genome shotgun (WGS) entry which is preliminary data.</text>
</comment>
<proteinExistence type="predicted"/>
<keyword evidence="4" id="KW-1185">Reference proteome</keyword>
<dbReference type="FunFam" id="3.40.50.10480:FF:000002">
    <property type="entry name" value="Ribosome production factor 1"/>
    <property type="match status" value="1"/>
</dbReference>
<gene>
    <name evidence="3" type="ORF">C7M84_008898</name>
</gene>
<name>A0A423T8F4_PENVA</name>
<dbReference type="AlphaFoldDB" id="A0A423T8F4"/>
<dbReference type="PANTHER" id="PTHR22734">
    <property type="entry name" value="U3 SMALL NUCLEOLAR RIBONUCLEOPROTEIN PROTEIN IMP4"/>
    <property type="match status" value="1"/>
</dbReference>
<evidence type="ECO:0000259" key="2">
    <source>
        <dbReference type="PROSITE" id="PS50833"/>
    </source>
</evidence>
<sequence length="342" mass="40365">MAKDILSRPVQAPVMKSIAELAREKLRKLEQMVHPAKPDPGSKKIKNGQVLKRKQSKAKRLLIGQIRRLRKRLKRKGKFDELREIMEEEKRLTKLEPRTLESTREADETTVQENDEEVEQEEALDAFADYYNKLYEPRILVTSSDNPHKATVSFIRDLCRIIPNAEAKWRNRASIKKTVKNAKANGFTDLIFINEDKRMPNGLLLIHLPEGPTALFRVSNTRVGKSVAKKHYIGDTDHRPEVILNNFTTRLGRVVGRMLGAIFHYDPEFKGRRVCTFHNQRDYIFFRHHRYEFRNQQKVNLKEMGPRFTLRLQWLQQGAFEGDFEWNLKRHDMETSRRRFFL</sequence>
<dbReference type="STRING" id="6689.A0A423T8F4"/>
<protein>
    <recommendedName>
        <fullName evidence="2">Brix domain-containing protein</fullName>
    </recommendedName>
</protein>
<dbReference type="InterPro" id="IPR044281">
    <property type="entry name" value="IMP4/RPF1"/>
</dbReference>
<reference evidence="3 4" key="1">
    <citation type="submission" date="2018-04" db="EMBL/GenBank/DDBJ databases">
        <authorList>
            <person name="Zhang X."/>
            <person name="Yuan J."/>
            <person name="Li F."/>
            <person name="Xiang J."/>
        </authorList>
    </citation>
    <scope>NUCLEOTIDE SEQUENCE [LARGE SCALE GENOMIC DNA]</scope>
    <source>
        <tissue evidence="3">Muscle</tissue>
    </source>
</reference>
<dbReference type="GO" id="GO:0000460">
    <property type="term" value="P:maturation of 5.8S rRNA"/>
    <property type="evidence" value="ECO:0007669"/>
    <property type="project" value="TreeGrafter"/>
</dbReference>
<feature type="compositionally biased region" description="Acidic residues" evidence="1">
    <location>
        <begin position="108"/>
        <end position="117"/>
    </location>
</feature>
<feature type="compositionally biased region" description="Basic and acidic residues" evidence="1">
    <location>
        <begin position="96"/>
        <end position="107"/>
    </location>
</feature>
<dbReference type="PROSITE" id="PS50833">
    <property type="entry name" value="BRIX"/>
    <property type="match status" value="1"/>
</dbReference>
<evidence type="ECO:0000313" key="3">
    <source>
        <dbReference type="EMBL" id="ROT72702.1"/>
    </source>
</evidence>